<dbReference type="GO" id="GO:0043190">
    <property type="term" value="C:ATP-binding cassette (ABC) transporter complex"/>
    <property type="evidence" value="ECO:0007669"/>
    <property type="project" value="TreeGrafter"/>
</dbReference>
<dbReference type="InterPro" id="IPR017871">
    <property type="entry name" value="ABC_transporter-like_CS"/>
</dbReference>
<dbReference type="PROSITE" id="PS00211">
    <property type="entry name" value="ABC_TRANSPORTER_1"/>
    <property type="match status" value="2"/>
</dbReference>
<dbReference type="Proteomes" id="UP000320443">
    <property type="component" value="Unassembled WGS sequence"/>
</dbReference>
<comment type="similarity">
    <text evidence="1">Belongs to the ABC transporter superfamily.</text>
</comment>
<accession>A0A553FZY0</accession>
<dbReference type="GO" id="GO:0005524">
    <property type="term" value="F:ATP binding"/>
    <property type="evidence" value="ECO:0007669"/>
    <property type="project" value="UniProtKB-KW"/>
</dbReference>
<dbReference type="CDD" id="cd03225">
    <property type="entry name" value="ABC_cobalt_CbiO_domain1"/>
    <property type="match status" value="2"/>
</dbReference>
<sequence length="488" mass="51549">MADVGSVEDMSAGATKLVARGYGWTHAGRRAPALADIDLVISPGEKVLLCGDSGSGKSTLLAAIAGVLGGDDEGTRVGEILLEDASGHSEPPGRTIPVGLVLQDPDSQVIAARVGDDVAFGCENLAYPREEIWQRVSAALEMVGPYVDLSFPTERLSGGQKQRLALAGVIAMGAGMVLLDEPTANLDPEGAREVIEAVSTMVERTGATLIVVEHQHAAWKGVLDRAIELKDGRIVADGPVETVVASRSISGLPRAREIGGTSPSGAGVVPDVAVPESAALWSTDLVTRFGPPRSYALPRGMSTVITGPNGAGKTTWLMTVAGLLPAVAGEIGVAEYVRRGLKGSPLTWKSRELADRIGFVFQNPEHQFVARTVAEELRVAPRVMHREVPEGRIAELVEALRLGHVLNANPFTLSGGEKRRLSVATALVTAPEVLLLDEPTFGQDPHTFTELVWLLRRMADEGTTIASVTHDPLFISALGDHRVEVSRG</sequence>
<dbReference type="RefSeq" id="WP_144013246.1">
    <property type="nucleotide sequence ID" value="NZ_VKDK01000005.1"/>
</dbReference>
<keyword evidence="3" id="KW-0547">Nucleotide-binding</keyword>
<dbReference type="Pfam" id="PF00005">
    <property type="entry name" value="ABC_tran"/>
    <property type="match status" value="2"/>
</dbReference>
<dbReference type="SUPFAM" id="SSF52540">
    <property type="entry name" value="P-loop containing nucleoside triphosphate hydrolases"/>
    <property type="match status" value="2"/>
</dbReference>
<evidence type="ECO:0000259" key="5">
    <source>
        <dbReference type="PROSITE" id="PS50893"/>
    </source>
</evidence>
<dbReference type="PANTHER" id="PTHR43553">
    <property type="entry name" value="HEAVY METAL TRANSPORTER"/>
    <property type="match status" value="1"/>
</dbReference>
<dbReference type="InterPro" id="IPR027417">
    <property type="entry name" value="P-loop_NTPase"/>
</dbReference>
<keyword evidence="7" id="KW-1185">Reference proteome</keyword>
<feature type="domain" description="ABC transporter" evidence="5">
    <location>
        <begin position="275"/>
        <end position="488"/>
    </location>
</feature>
<dbReference type="PANTHER" id="PTHR43553:SF24">
    <property type="entry name" value="ENERGY-COUPLING FACTOR TRANSPORTER ATP-BINDING PROTEIN ECFA1"/>
    <property type="match status" value="1"/>
</dbReference>
<evidence type="ECO:0000313" key="7">
    <source>
        <dbReference type="Proteomes" id="UP000320443"/>
    </source>
</evidence>
<dbReference type="Gene3D" id="3.40.50.300">
    <property type="entry name" value="P-loop containing nucleotide triphosphate hydrolases"/>
    <property type="match status" value="2"/>
</dbReference>
<keyword evidence="4 6" id="KW-0067">ATP-binding</keyword>
<dbReference type="PROSITE" id="PS00675">
    <property type="entry name" value="SIGMA54_INTERACT_1"/>
    <property type="match status" value="1"/>
</dbReference>
<comment type="caution">
    <text evidence="6">The sequence shown here is derived from an EMBL/GenBank/DDBJ whole genome shotgun (WGS) entry which is preliminary data.</text>
</comment>
<proteinExistence type="inferred from homology"/>
<dbReference type="InterPro" id="IPR015856">
    <property type="entry name" value="ABC_transpr_CbiO/EcfA_su"/>
</dbReference>
<evidence type="ECO:0000313" key="6">
    <source>
        <dbReference type="EMBL" id="TRX62828.1"/>
    </source>
</evidence>
<dbReference type="SMART" id="SM00382">
    <property type="entry name" value="AAA"/>
    <property type="match status" value="2"/>
</dbReference>
<evidence type="ECO:0000256" key="3">
    <source>
        <dbReference type="ARBA" id="ARBA00022741"/>
    </source>
</evidence>
<feature type="domain" description="ABC transporter" evidence="5">
    <location>
        <begin position="19"/>
        <end position="256"/>
    </location>
</feature>
<organism evidence="6 7">
    <name type="scientific">Corynebacterium hiratae</name>
    <dbReference type="NCBI Taxonomy" id="3139423"/>
    <lineage>
        <taxon>Bacteria</taxon>
        <taxon>Bacillati</taxon>
        <taxon>Actinomycetota</taxon>
        <taxon>Actinomycetes</taxon>
        <taxon>Mycobacteriales</taxon>
        <taxon>Corynebacteriaceae</taxon>
        <taxon>Corynebacterium</taxon>
    </lineage>
</organism>
<dbReference type="GO" id="GO:0042626">
    <property type="term" value="F:ATPase-coupled transmembrane transporter activity"/>
    <property type="evidence" value="ECO:0007669"/>
    <property type="project" value="TreeGrafter"/>
</dbReference>
<keyword evidence="2" id="KW-0813">Transport</keyword>
<evidence type="ECO:0000256" key="2">
    <source>
        <dbReference type="ARBA" id="ARBA00022448"/>
    </source>
</evidence>
<protein>
    <submittedName>
        <fullName evidence="6">ABC transporter ATP-binding protein</fullName>
    </submittedName>
</protein>
<gene>
    <name evidence="6" type="ORF">FNY97_04535</name>
</gene>
<dbReference type="InterPro" id="IPR025662">
    <property type="entry name" value="Sigma_54_int_dom_ATP-bd_1"/>
</dbReference>
<dbReference type="InterPro" id="IPR003439">
    <property type="entry name" value="ABC_transporter-like_ATP-bd"/>
</dbReference>
<reference evidence="6 7" key="1">
    <citation type="submission" date="2019-07" db="EMBL/GenBank/DDBJ databases">
        <title>Draft genome of C. aurimucosum strain 2274.</title>
        <authorList>
            <person name="Pacheco L.G.C."/>
            <person name="Aguiar E.R.G.R."/>
            <person name="Santos C.S."/>
            <person name="Rocha D.J.P.G."/>
            <person name="Sant'Anna L.O."/>
            <person name="Mattos-Guaraldi A.L."/>
            <person name="Santos L.S."/>
        </authorList>
    </citation>
    <scope>NUCLEOTIDE SEQUENCE [LARGE SCALE GENOMIC DNA]</scope>
    <source>
        <strain evidence="6 7">2274</strain>
    </source>
</reference>
<dbReference type="AlphaFoldDB" id="A0A553FZY0"/>
<name>A0A553FZY0_9CORY</name>
<dbReference type="InterPro" id="IPR050095">
    <property type="entry name" value="ECF_ABC_transporter_ATP-bd"/>
</dbReference>
<dbReference type="PROSITE" id="PS50893">
    <property type="entry name" value="ABC_TRANSPORTER_2"/>
    <property type="match status" value="2"/>
</dbReference>
<dbReference type="InterPro" id="IPR003593">
    <property type="entry name" value="AAA+_ATPase"/>
</dbReference>
<evidence type="ECO:0000256" key="1">
    <source>
        <dbReference type="ARBA" id="ARBA00005417"/>
    </source>
</evidence>
<dbReference type="GO" id="GO:0016887">
    <property type="term" value="F:ATP hydrolysis activity"/>
    <property type="evidence" value="ECO:0007669"/>
    <property type="project" value="InterPro"/>
</dbReference>
<dbReference type="EMBL" id="VKDK01000005">
    <property type="protein sequence ID" value="TRX62828.1"/>
    <property type="molecule type" value="Genomic_DNA"/>
</dbReference>
<evidence type="ECO:0000256" key="4">
    <source>
        <dbReference type="ARBA" id="ARBA00022840"/>
    </source>
</evidence>